<dbReference type="PROSITE" id="PS51158">
    <property type="entry name" value="ALPHA_KINASE"/>
    <property type="match status" value="1"/>
</dbReference>
<proteinExistence type="predicted"/>
<dbReference type="Pfam" id="PF07929">
    <property type="entry name" value="PRiA4_ORF3"/>
    <property type="match status" value="1"/>
</dbReference>
<dbReference type="PANTHER" id="PTHR41878">
    <property type="entry name" value="LEXA REPRESSOR-RELATED"/>
    <property type="match status" value="1"/>
</dbReference>
<keyword evidence="2" id="KW-0808">Transferase</keyword>
<evidence type="ECO:0000256" key="2">
    <source>
        <dbReference type="ARBA" id="ARBA00022679"/>
    </source>
</evidence>
<dbReference type="InterPro" id="IPR024047">
    <property type="entry name" value="MM3350-like_sf"/>
</dbReference>
<evidence type="ECO:0000259" key="4">
    <source>
        <dbReference type="PROSITE" id="PS51158"/>
    </source>
</evidence>
<dbReference type="PANTHER" id="PTHR41878:SF1">
    <property type="entry name" value="TNPR PROTEIN"/>
    <property type="match status" value="1"/>
</dbReference>
<dbReference type="Pfam" id="PF02816">
    <property type="entry name" value="Alpha_kinase"/>
    <property type="match status" value="1"/>
</dbReference>
<keyword evidence="6" id="KW-1185">Reference proteome</keyword>
<dbReference type="EMBL" id="JALJOQ010000117">
    <property type="protein sequence ID" value="KAK9796292.1"/>
    <property type="molecule type" value="Genomic_DNA"/>
</dbReference>
<dbReference type="SUPFAM" id="SSF159941">
    <property type="entry name" value="MM3350-like"/>
    <property type="match status" value="1"/>
</dbReference>
<evidence type="ECO:0000313" key="6">
    <source>
        <dbReference type="Proteomes" id="UP001465755"/>
    </source>
</evidence>
<accession>A0AAW1NVL2</accession>
<organism evidence="5 6">
    <name type="scientific">Symbiochloris irregularis</name>
    <dbReference type="NCBI Taxonomy" id="706552"/>
    <lineage>
        <taxon>Eukaryota</taxon>
        <taxon>Viridiplantae</taxon>
        <taxon>Chlorophyta</taxon>
        <taxon>core chlorophytes</taxon>
        <taxon>Trebouxiophyceae</taxon>
        <taxon>Trebouxiales</taxon>
        <taxon>Trebouxiaceae</taxon>
        <taxon>Symbiochloris</taxon>
    </lineage>
</organism>
<dbReference type="GO" id="GO:0004674">
    <property type="term" value="F:protein serine/threonine kinase activity"/>
    <property type="evidence" value="ECO:0007669"/>
    <property type="project" value="UniProtKB-KW"/>
</dbReference>
<evidence type="ECO:0000256" key="3">
    <source>
        <dbReference type="ARBA" id="ARBA00022777"/>
    </source>
</evidence>
<reference evidence="5 6" key="1">
    <citation type="journal article" date="2024" name="Nat. Commun.">
        <title>Phylogenomics reveals the evolutionary origins of lichenization in chlorophyte algae.</title>
        <authorList>
            <person name="Puginier C."/>
            <person name="Libourel C."/>
            <person name="Otte J."/>
            <person name="Skaloud P."/>
            <person name="Haon M."/>
            <person name="Grisel S."/>
            <person name="Petersen M."/>
            <person name="Berrin J.G."/>
            <person name="Delaux P.M."/>
            <person name="Dal Grande F."/>
            <person name="Keller J."/>
        </authorList>
    </citation>
    <scope>NUCLEOTIDE SEQUENCE [LARGE SCALE GENOMIC DNA]</scope>
    <source>
        <strain evidence="5 6">SAG 2036</strain>
    </source>
</reference>
<dbReference type="InterPro" id="IPR012912">
    <property type="entry name" value="Plasmid_pRiA4b_Orf3-like"/>
</dbReference>
<dbReference type="Proteomes" id="UP001465755">
    <property type="component" value="Unassembled WGS sequence"/>
</dbReference>
<comment type="caution">
    <text evidence="5">The sequence shown here is derived from an EMBL/GenBank/DDBJ whole genome shotgun (WGS) entry which is preliminary data.</text>
</comment>
<dbReference type="SUPFAM" id="SSF56112">
    <property type="entry name" value="Protein kinase-like (PK-like)"/>
    <property type="match status" value="1"/>
</dbReference>
<protein>
    <recommendedName>
        <fullName evidence="4">Alpha-type protein kinase domain-containing protein</fullName>
    </recommendedName>
</protein>
<dbReference type="AlphaFoldDB" id="A0AAW1NVL2"/>
<keyword evidence="1" id="KW-0723">Serine/threonine-protein kinase</keyword>
<sequence length="365" mass="40891">MKRHYVTQFMYDGRDPEYDKVPGTSVTHLIEVQFVELLMKRKLRWTRQNLPNVEHLFRQDMILDIELEGIEPRTWRRFQVSGGITLTTLHDKMYGHSDGATWGATDPSAVDMMHMPLNGYKTLPGEATKLAEMLQIPGTTMGYMYDMGDHWSHIITLVGILPAEESTGRCLVLDGAMACPPEDSNGLGDKRKYRDLGASASGLNYKDKVYDPHDFSVKESQEAVKAAFRSKASVPQGSKVFSVLASCLCIRDDPRDRSFMSEAVATRRERKSDTGCAECGRPNDLKLCSGGMHAFSHWTYCRTGGLLLVTDLQGIKEESANRTTFWLSDPALHCQHDIMSTRLVGKRDTVVKNVANSILSPSLLH</sequence>
<name>A0AAW1NVL2_9CHLO</name>
<dbReference type="Gene3D" id="3.10.290.30">
    <property type="entry name" value="MM3350-like"/>
    <property type="match status" value="1"/>
</dbReference>
<evidence type="ECO:0000313" key="5">
    <source>
        <dbReference type="EMBL" id="KAK9796292.1"/>
    </source>
</evidence>
<evidence type="ECO:0000256" key="1">
    <source>
        <dbReference type="ARBA" id="ARBA00022527"/>
    </source>
</evidence>
<gene>
    <name evidence="5" type="ORF">WJX73_006901</name>
</gene>
<keyword evidence="3" id="KW-0418">Kinase</keyword>
<dbReference type="InterPro" id="IPR004166">
    <property type="entry name" value="a-kinase_dom"/>
</dbReference>
<dbReference type="GO" id="GO:0005524">
    <property type="term" value="F:ATP binding"/>
    <property type="evidence" value="ECO:0007669"/>
    <property type="project" value="InterPro"/>
</dbReference>
<dbReference type="Gene3D" id="3.20.200.10">
    <property type="entry name" value="MHCK/EF2 kinase"/>
    <property type="match status" value="1"/>
</dbReference>
<dbReference type="InterPro" id="IPR011009">
    <property type="entry name" value="Kinase-like_dom_sf"/>
</dbReference>
<feature type="domain" description="Alpha-type protein kinase" evidence="4">
    <location>
        <begin position="143"/>
        <end position="365"/>
    </location>
</feature>